<protein>
    <submittedName>
        <fullName evidence="3">Uncharacterized protein</fullName>
    </submittedName>
</protein>
<keyword evidence="2" id="KW-0732">Signal</keyword>
<evidence type="ECO:0000256" key="1">
    <source>
        <dbReference type="SAM" id="MobiDB-lite"/>
    </source>
</evidence>
<feature type="signal peptide" evidence="2">
    <location>
        <begin position="1"/>
        <end position="22"/>
    </location>
</feature>
<proteinExistence type="predicted"/>
<feature type="region of interest" description="Disordered" evidence="1">
    <location>
        <begin position="154"/>
        <end position="235"/>
    </location>
</feature>
<dbReference type="Proteomes" id="UP000641853">
    <property type="component" value="Unassembled WGS sequence"/>
</dbReference>
<feature type="compositionally biased region" description="Acidic residues" evidence="1">
    <location>
        <begin position="198"/>
        <end position="209"/>
    </location>
</feature>
<evidence type="ECO:0000313" key="4">
    <source>
        <dbReference type="Proteomes" id="UP000641853"/>
    </source>
</evidence>
<feature type="compositionally biased region" description="Basic and acidic residues" evidence="1">
    <location>
        <begin position="176"/>
        <end position="197"/>
    </location>
</feature>
<comment type="caution">
    <text evidence="3">The sequence shown here is derived from an EMBL/GenBank/DDBJ whole genome shotgun (WGS) entry which is preliminary data.</text>
</comment>
<sequence>MHFSPLVTVASALALAPTAVVAKTAAAAFVSVGSVEQCPKGVAQEVNSVGPKVVTTTLTCEKVKISHDMSVSFYDFEIQPINKEADKCCVKVYDNPGCLGFPVLELPVEGPWKDRCIPEYLFDDEVKEISFKLDCDKPPVKEEPYVPKEIAEQVSEWEAEQTPKLEAPKAPVKAELAPKLEAQKGPEQAEHAPKQEAEEGSEEAQEAPEEAPARKAGNPADSLGLGEITKALGFR</sequence>
<name>A0A8H6QRL5_9EURO</name>
<accession>A0A8H6QRL5</accession>
<keyword evidence="4" id="KW-1185">Reference proteome</keyword>
<dbReference type="EMBL" id="JACBAG010001872">
    <property type="protein sequence ID" value="KAF7178861.1"/>
    <property type="molecule type" value="Genomic_DNA"/>
</dbReference>
<gene>
    <name evidence="3" type="ORF">CNMCM7691_007683</name>
</gene>
<evidence type="ECO:0000313" key="3">
    <source>
        <dbReference type="EMBL" id="KAF7178861.1"/>
    </source>
</evidence>
<evidence type="ECO:0000256" key="2">
    <source>
        <dbReference type="SAM" id="SignalP"/>
    </source>
</evidence>
<organism evidence="3 4">
    <name type="scientific">Aspergillus felis</name>
    <dbReference type="NCBI Taxonomy" id="1287682"/>
    <lineage>
        <taxon>Eukaryota</taxon>
        <taxon>Fungi</taxon>
        <taxon>Dikarya</taxon>
        <taxon>Ascomycota</taxon>
        <taxon>Pezizomycotina</taxon>
        <taxon>Eurotiomycetes</taxon>
        <taxon>Eurotiomycetidae</taxon>
        <taxon>Eurotiales</taxon>
        <taxon>Aspergillaceae</taxon>
        <taxon>Aspergillus</taxon>
        <taxon>Aspergillus subgen. Fumigati</taxon>
    </lineage>
</organism>
<feature type="chain" id="PRO_5034380226" evidence="2">
    <location>
        <begin position="23"/>
        <end position="235"/>
    </location>
</feature>
<dbReference type="AlphaFoldDB" id="A0A8H6QRL5"/>
<reference evidence="3" key="1">
    <citation type="submission" date="2020-06" db="EMBL/GenBank/DDBJ databases">
        <title>Draft genome sequences of strains closely related to Aspergillus parafelis and Aspergillus hiratsukae.</title>
        <authorList>
            <person name="Dos Santos R.A.C."/>
            <person name="Rivero-Menendez O."/>
            <person name="Steenwyk J.L."/>
            <person name="Mead M.E."/>
            <person name="Goldman G.H."/>
            <person name="Alastruey-Izquierdo A."/>
            <person name="Rokas A."/>
        </authorList>
    </citation>
    <scope>NUCLEOTIDE SEQUENCE</scope>
    <source>
        <strain evidence="3">CNM-CM7691</strain>
    </source>
</reference>